<comment type="caution">
    <text evidence="1">The sequence shown here is derived from an EMBL/GenBank/DDBJ whole genome shotgun (WGS) entry which is preliminary data.</text>
</comment>
<organism evidence="1">
    <name type="scientific">Ophidiomyces ophidiicola</name>
    <dbReference type="NCBI Taxonomy" id="1387563"/>
    <lineage>
        <taxon>Eukaryota</taxon>
        <taxon>Fungi</taxon>
        <taxon>Dikarya</taxon>
        <taxon>Ascomycota</taxon>
        <taxon>Pezizomycotina</taxon>
        <taxon>Eurotiomycetes</taxon>
        <taxon>Eurotiomycetidae</taxon>
        <taxon>Onygenales</taxon>
        <taxon>Onygenaceae</taxon>
        <taxon>Ophidiomyces</taxon>
    </lineage>
</organism>
<reference evidence="1" key="1">
    <citation type="journal article" date="2022" name="bioRxiv">
        <title>Population genetic analysis of Ophidiomyces ophidiicola, the causative agent of snake fungal disease, indicates recent introductions to the USA.</title>
        <authorList>
            <person name="Ladner J.T."/>
            <person name="Palmer J.M."/>
            <person name="Ettinger C.L."/>
            <person name="Stajich J.E."/>
            <person name="Farrell T.M."/>
            <person name="Glorioso B.M."/>
            <person name="Lawson B."/>
            <person name="Price S.J."/>
            <person name="Stengle A.G."/>
            <person name="Grear D.A."/>
            <person name="Lorch J.M."/>
        </authorList>
    </citation>
    <scope>NUCLEOTIDE SEQUENCE</scope>
    <source>
        <strain evidence="1">NWHC 24266-5</strain>
    </source>
</reference>
<name>A0ACB8V4N8_9EURO</name>
<sequence>MCGIFFSVGDTEPAYPEEDTLCNIKNRGPDSYQAHQVTFSSQGIGEQECGKHLTFISSVLSLRGATIATQPFIDPPSESVLCWNGEAWKLSNEVLAGNDTYRIFQLFLESIKPPNNGTLPCTRQVPLGTLAQAISTIAGPFAFVFYDRPWSRIIYGRDFLGRRSLLQGRDYKANFVISSVCAGTPSNCFEEVSTDGIHVLDLTRDDPLSAVETIPWLHGTTSPSIYLSTPIPPMNQRIPTTETITPLVRTLSSVVELENLLRQSVKLRVQGIPRFPSCSPGAAKVAVLFSGGLDCTVLARLVHDLLPVDEPVDLLNIAFENPRVAAASLAKNATLNSVYEECPDRKTGRSSLAELCRVCPTRQWRFVCINIPYSETLQHRDTIRRLMRPHNTEMDLSIACALYFSARGIGEIAGKDDNEPPVSYETSARVLLSGLGADELFAGYQRHALAFARQGFKGLIDEIDLDVGRLGKRNLGRDDRVISNWGREARYPYLDEAFMTWALQRPVWEKCGFGIPSDASEQAGSERDTHTGEPEDIEPGKKALRLVAWNLGMKNVAREKKRAIQFGSRTAKMESGRTKGTGVIS</sequence>
<evidence type="ECO:0000313" key="1">
    <source>
        <dbReference type="EMBL" id="KAI2392653.1"/>
    </source>
</evidence>
<proteinExistence type="predicted"/>
<gene>
    <name evidence="1" type="ORF">LOY88_000449</name>
</gene>
<accession>A0ACB8V4N8</accession>
<dbReference type="EMBL" id="JALBCA010000005">
    <property type="protein sequence ID" value="KAI2392653.1"/>
    <property type="molecule type" value="Genomic_DNA"/>
</dbReference>
<protein>
    <submittedName>
        <fullName evidence="1">Uncharacterized protein</fullName>
    </submittedName>
</protein>